<feature type="compositionally biased region" description="Gly residues" evidence="1">
    <location>
        <begin position="494"/>
        <end position="503"/>
    </location>
</feature>
<feature type="region of interest" description="Disordered" evidence="1">
    <location>
        <begin position="214"/>
        <end position="277"/>
    </location>
</feature>
<feature type="region of interest" description="Disordered" evidence="1">
    <location>
        <begin position="58"/>
        <end position="81"/>
    </location>
</feature>
<feature type="compositionally biased region" description="Basic residues" evidence="1">
    <location>
        <begin position="228"/>
        <end position="245"/>
    </location>
</feature>
<feature type="compositionally biased region" description="Low complexity" evidence="1">
    <location>
        <begin position="124"/>
        <end position="140"/>
    </location>
</feature>
<feature type="region of interest" description="Disordered" evidence="1">
    <location>
        <begin position="532"/>
        <end position="582"/>
    </location>
</feature>
<dbReference type="EMBL" id="JBICBT010000442">
    <property type="protein sequence ID" value="KAL3113594.1"/>
    <property type="molecule type" value="Genomic_DNA"/>
</dbReference>
<feature type="region of interest" description="Disordered" evidence="1">
    <location>
        <begin position="437"/>
        <end position="475"/>
    </location>
</feature>
<feature type="compositionally biased region" description="Polar residues" evidence="1">
    <location>
        <begin position="341"/>
        <end position="350"/>
    </location>
</feature>
<feature type="region of interest" description="Disordered" evidence="1">
    <location>
        <begin position="488"/>
        <end position="507"/>
    </location>
</feature>
<feature type="region of interest" description="Disordered" evidence="1">
    <location>
        <begin position="124"/>
        <end position="171"/>
    </location>
</feature>
<feature type="compositionally biased region" description="Basic and acidic residues" evidence="1">
    <location>
        <begin position="214"/>
        <end position="227"/>
    </location>
</feature>
<gene>
    <name evidence="2" type="ORF">niasHT_018185</name>
</gene>
<feature type="compositionally biased region" description="Gly residues" evidence="1">
    <location>
        <begin position="329"/>
        <end position="340"/>
    </location>
</feature>
<dbReference type="Proteomes" id="UP001620626">
    <property type="component" value="Unassembled WGS sequence"/>
</dbReference>
<evidence type="ECO:0000313" key="2">
    <source>
        <dbReference type="EMBL" id="KAL3113594.1"/>
    </source>
</evidence>
<evidence type="ECO:0000256" key="1">
    <source>
        <dbReference type="SAM" id="MobiDB-lite"/>
    </source>
</evidence>
<organism evidence="2 3">
    <name type="scientific">Heterodera trifolii</name>
    <dbReference type="NCBI Taxonomy" id="157864"/>
    <lineage>
        <taxon>Eukaryota</taxon>
        <taxon>Metazoa</taxon>
        <taxon>Ecdysozoa</taxon>
        <taxon>Nematoda</taxon>
        <taxon>Chromadorea</taxon>
        <taxon>Rhabditida</taxon>
        <taxon>Tylenchina</taxon>
        <taxon>Tylenchomorpha</taxon>
        <taxon>Tylenchoidea</taxon>
        <taxon>Heteroderidae</taxon>
        <taxon>Heteroderinae</taxon>
        <taxon>Heterodera</taxon>
    </lineage>
</organism>
<keyword evidence="3" id="KW-1185">Reference proteome</keyword>
<accession>A0ABD2LEH9</accession>
<feature type="compositionally biased region" description="Basic and acidic residues" evidence="1">
    <location>
        <begin position="533"/>
        <end position="543"/>
    </location>
</feature>
<dbReference type="AlphaFoldDB" id="A0ABD2LEH9"/>
<feature type="compositionally biased region" description="Gly residues" evidence="1">
    <location>
        <begin position="303"/>
        <end position="320"/>
    </location>
</feature>
<feature type="compositionally biased region" description="Basic and acidic residues" evidence="1">
    <location>
        <begin position="550"/>
        <end position="582"/>
    </location>
</feature>
<feature type="compositionally biased region" description="Low complexity" evidence="1">
    <location>
        <begin position="457"/>
        <end position="466"/>
    </location>
</feature>
<reference evidence="2 3" key="1">
    <citation type="submission" date="2024-10" db="EMBL/GenBank/DDBJ databases">
        <authorList>
            <person name="Kim D."/>
        </authorList>
    </citation>
    <scope>NUCLEOTIDE SEQUENCE [LARGE SCALE GENOMIC DNA]</scope>
    <source>
        <strain evidence="2">BH-2024</strain>
    </source>
</reference>
<comment type="caution">
    <text evidence="2">The sequence shown here is derived from an EMBL/GenBank/DDBJ whole genome shotgun (WGS) entry which is preliminary data.</text>
</comment>
<name>A0ABD2LEH9_9BILA</name>
<evidence type="ECO:0000313" key="3">
    <source>
        <dbReference type="Proteomes" id="UP001620626"/>
    </source>
</evidence>
<proteinExistence type="predicted"/>
<sequence length="582" mass="63252">MWASYFFSTNKAQINSHQQILRPRQIPKAALPEIKLEPSEQPQMHPYYKEHIRDFLDSRSSSTSAHRLHQQESRHSGYVTDTSSSMWQFNGSSSFSPRSLVTVNVPAPADGDVDGMLLRVRTSMGAGTSSSASHASTSSQPQPPQRQLLRNGHVTTTTRTTATNGSRHATKERAIVKVEAPPPIVRRSPVRREVVEVRREVVKAAPTIKHTVHRVEEKKRTEEVERRVIRKERRHKSRRMHRSHHSSSGGGAHQEYQYGSWGGGSRGGGGYRSSSASRASRGAYMNGYGSHAAMEHHLPITYEGGGGTRSVRSGGGGGGFDSSSDRYYAGGGGGGGGGRQQNGFAHQQQHARYGSLSDSLRHGDLKYAPNGEVRQNGTAAGGAANVKAHRVHKAHSTRDVFYRDSDGGAAAMNGGGGGGGTHYSAFNRRAEPFVEFPPTLDRRSDWGPEPPPHRRAAGAAAADEYSSGGGAAGGGIHALQKARSYTDWEEGTPRRGGGGGGPIVGHANVYDDDMARLESEFRDARLMRIPGNMDEKQQYHREIPGGYETYSRETKAHADHRKLDGGDHAAHPGDFRRESQRP</sequence>
<feature type="region of interest" description="Disordered" evidence="1">
    <location>
        <begin position="300"/>
        <end position="399"/>
    </location>
</feature>
<feature type="compositionally biased region" description="Gly residues" evidence="1">
    <location>
        <begin position="260"/>
        <end position="271"/>
    </location>
</feature>
<protein>
    <submittedName>
        <fullName evidence="2">Uncharacterized protein</fullName>
    </submittedName>
</protein>